<evidence type="ECO:0000313" key="5">
    <source>
        <dbReference type="Proteomes" id="UP000663879"/>
    </source>
</evidence>
<keyword evidence="5" id="KW-1185">Reference proteome</keyword>
<dbReference type="HAMAP" id="MF_00006">
    <property type="entry name" value="Arg_succ_lyase"/>
    <property type="match status" value="1"/>
</dbReference>
<dbReference type="Gene3D" id="1.10.275.10">
    <property type="entry name" value="Fumarase/aspartase (N-terminal domain)"/>
    <property type="match status" value="1"/>
</dbReference>
<dbReference type="InterPro" id="IPR000362">
    <property type="entry name" value="Fumarate_lyase_fam"/>
</dbReference>
<protein>
    <recommendedName>
        <fullName evidence="6">Argininosuccinate lyase</fullName>
    </recommendedName>
</protein>
<dbReference type="PRINTS" id="PR00149">
    <property type="entry name" value="FUMRATELYASE"/>
</dbReference>
<dbReference type="InterPro" id="IPR029419">
    <property type="entry name" value="Arg_succ_lyase_C"/>
</dbReference>
<dbReference type="GO" id="GO:0042450">
    <property type="term" value="P:L-arginine biosynthetic process via ornithine"/>
    <property type="evidence" value="ECO:0007669"/>
    <property type="project" value="InterPro"/>
</dbReference>
<feature type="domain" description="Fumarate lyase N-terminal" evidence="2">
    <location>
        <begin position="17"/>
        <end position="311"/>
    </location>
</feature>
<dbReference type="InterPro" id="IPR020557">
    <property type="entry name" value="Fumarate_lyase_CS"/>
</dbReference>
<comment type="similarity">
    <text evidence="1">Belongs to the lyase 1 family. Argininosuccinate lyase subfamily.</text>
</comment>
<evidence type="ECO:0008006" key="6">
    <source>
        <dbReference type="Google" id="ProtNLM"/>
    </source>
</evidence>
<dbReference type="GO" id="GO:0004056">
    <property type="term" value="F:argininosuccinate lyase activity"/>
    <property type="evidence" value="ECO:0007669"/>
    <property type="project" value="InterPro"/>
</dbReference>
<evidence type="ECO:0000313" key="4">
    <source>
        <dbReference type="EMBL" id="CAF0788190.1"/>
    </source>
</evidence>
<name>A0A813RWV9_9BILA</name>
<dbReference type="Gene3D" id="1.20.200.10">
    <property type="entry name" value="Fumarase/aspartase (Central domain)"/>
    <property type="match status" value="1"/>
</dbReference>
<dbReference type="AlphaFoldDB" id="A0A813RWV9"/>
<evidence type="ECO:0000259" key="2">
    <source>
        <dbReference type="Pfam" id="PF00206"/>
    </source>
</evidence>
<dbReference type="CDD" id="cd01359">
    <property type="entry name" value="Argininosuccinate_lyase"/>
    <property type="match status" value="1"/>
</dbReference>
<evidence type="ECO:0000259" key="3">
    <source>
        <dbReference type="Pfam" id="PF14698"/>
    </source>
</evidence>
<dbReference type="PRINTS" id="PR00145">
    <property type="entry name" value="ARGSUCLYASE"/>
</dbReference>
<dbReference type="Pfam" id="PF14698">
    <property type="entry name" value="ASL_C2"/>
    <property type="match status" value="1"/>
</dbReference>
<dbReference type="EMBL" id="CAJNOC010000657">
    <property type="protein sequence ID" value="CAF0788190.1"/>
    <property type="molecule type" value="Genomic_DNA"/>
</dbReference>
<dbReference type="Gene3D" id="1.10.40.30">
    <property type="entry name" value="Fumarase/aspartase (C-terminal domain)"/>
    <property type="match status" value="1"/>
</dbReference>
<dbReference type="Pfam" id="PF00206">
    <property type="entry name" value="Lyase_1"/>
    <property type="match status" value="1"/>
</dbReference>
<accession>A0A813RWV9</accession>
<dbReference type="SUPFAM" id="SSF48557">
    <property type="entry name" value="L-aspartase-like"/>
    <property type="match status" value="1"/>
</dbReference>
<dbReference type="OrthoDB" id="2561043at2759"/>
<gene>
    <name evidence="4" type="ORF">OXX778_LOCUS5825</name>
</gene>
<dbReference type="InterPro" id="IPR009049">
    <property type="entry name" value="Argininosuccinate_lyase"/>
</dbReference>
<dbReference type="PROSITE" id="PS00163">
    <property type="entry name" value="FUMARATE_LYASES"/>
    <property type="match status" value="1"/>
</dbReference>
<dbReference type="NCBIfam" id="TIGR00838">
    <property type="entry name" value="argH"/>
    <property type="match status" value="1"/>
</dbReference>
<reference evidence="4" key="1">
    <citation type="submission" date="2021-02" db="EMBL/GenBank/DDBJ databases">
        <authorList>
            <person name="Nowell W R."/>
        </authorList>
    </citation>
    <scope>NUCLEOTIDE SEQUENCE</scope>
    <source>
        <strain evidence="4">Ploen Becks lab</strain>
    </source>
</reference>
<dbReference type="FunFam" id="1.10.275.10:FF:000002">
    <property type="entry name" value="Argininosuccinate lyase"/>
    <property type="match status" value="1"/>
</dbReference>
<dbReference type="GO" id="GO:0005829">
    <property type="term" value="C:cytosol"/>
    <property type="evidence" value="ECO:0007669"/>
    <property type="project" value="TreeGrafter"/>
</dbReference>
<dbReference type="PANTHER" id="PTHR43814">
    <property type="entry name" value="ARGININOSUCCINATE LYASE"/>
    <property type="match status" value="1"/>
</dbReference>
<dbReference type="InterPro" id="IPR008948">
    <property type="entry name" value="L-Aspartase-like"/>
</dbReference>
<evidence type="ECO:0000256" key="1">
    <source>
        <dbReference type="ARBA" id="ARBA00010755"/>
    </source>
</evidence>
<feature type="domain" description="Argininosuccinate lyase C-terminal" evidence="3">
    <location>
        <begin position="374"/>
        <end position="400"/>
    </location>
</feature>
<dbReference type="InterPro" id="IPR022761">
    <property type="entry name" value="Fumarate_lyase_N"/>
</dbReference>
<proteinExistence type="inferred from homology"/>
<dbReference type="Proteomes" id="UP000663879">
    <property type="component" value="Unassembled WGS sequence"/>
</dbReference>
<sequence length="400" mass="45615">MSGNNLHSNESYSLWGGRFEAENDELMKKFNASLPIDKRLWRQDLIGSKAWARAIHKVGLVDQNELEKILDGLDLVMDEWNTGVFIEKEHDEDIHTANERRLRELIGDMAMKLHTGRSRNDQVATDVRLWLNEHLDILKLNLNILINVLLDRAEKEIEVLMSGYTHLQRAQPIRFSHLLLSYVCPLNRDFERVEQLQKRVNVCPLGSGAIAGNPFKIDRKCLANDLNFLDVSHNSIDSTANRDFIYEFLFVSTSIGISLSKFAEDFIIYNTKEFSFIHLSDTYCTGSSLMPQKKNADSLELIRGKTGRLFGRMNGFMMTVKAIPTSYNKDLQEDKEALFDSYDTVNSLIKIAAGVIDTLKLNQEKMKDSLSVDMLATDLAYYLVRKGVPFRLAHSLAGKC</sequence>
<dbReference type="FunFam" id="1.20.200.10:FF:000015">
    <property type="entry name" value="argininosuccinate lyase isoform X2"/>
    <property type="match status" value="1"/>
</dbReference>
<organism evidence="4 5">
    <name type="scientific">Brachionus calyciflorus</name>
    <dbReference type="NCBI Taxonomy" id="104777"/>
    <lineage>
        <taxon>Eukaryota</taxon>
        <taxon>Metazoa</taxon>
        <taxon>Spiralia</taxon>
        <taxon>Gnathifera</taxon>
        <taxon>Rotifera</taxon>
        <taxon>Eurotatoria</taxon>
        <taxon>Monogononta</taxon>
        <taxon>Pseudotrocha</taxon>
        <taxon>Ploima</taxon>
        <taxon>Brachionidae</taxon>
        <taxon>Brachionus</taxon>
    </lineage>
</organism>
<comment type="caution">
    <text evidence="4">The sequence shown here is derived from an EMBL/GenBank/DDBJ whole genome shotgun (WGS) entry which is preliminary data.</text>
</comment>
<dbReference type="InterPro" id="IPR024083">
    <property type="entry name" value="Fumarase/histidase_N"/>
</dbReference>
<dbReference type="PANTHER" id="PTHR43814:SF1">
    <property type="entry name" value="ARGININOSUCCINATE LYASE"/>
    <property type="match status" value="1"/>
</dbReference>